<dbReference type="PANTHER" id="PTHR31308:SF5">
    <property type="entry name" value="ERGOSTERYL-BETA-GLUCOSIDASE"/>
    <property type="match status" value="1"/>
</dbReference>
<organism evidence="6 7">
    <name type="scientific">Phytohabitans aurantiacus</name>
    <dbReference type="NCBI Taxonomy" id="3016789"/>
    <lineage>
        <taxon>Bacteria</taxon>
        <taxon>Bacillati</taxon>
        <taxon>Actinomycetota</taxon>
        <taxon>Actinomycetes</taxon>
        <taxon>Micromonosporales</taxon>
        <taxon>Micromonosporaceae</taxon>
    </lineage>
</organism>
<dbReference type="PANTHER" id="PTHR31308">
    <property type="match status" value="1"/>
</dbReference>
<dbReference type="Proteomes" id="UP001144280">
    <property type="component" value="Unassembled WGS sequence"/>
</dbReference>
<keyword evidence="4" id="KW-0732">Signal</keyword>
<gene>
    <name evidence="6" type="ORF">Pa4123_40600</name>
</gene>
<feature type="signal peptide" evidence="4">
    <location>
        <begin position="1"/>
        <end position="29"/>
    </location>
</feature>
<proteinExistence type="inferred from homology"/>
<comment type="similarity">
    <text evidence="3">Belongs to the glycosyl hydrolase 5 (cellulase A) family.</text>
</comment>
<evidence type="ECO:0000256" key="1">
    <source>
        <dbReference type="ARBA" id="ARBA00022801"/>
    </source>
</evidence>
<evidence type="ECO:0000313" key="6">
    <source>
        <dbReference type="EMBL" id="GLH98785.1"/>
    </source>
</evidence>
<reference evidence="6" key="1">
    <citation type="submission" date="2022-12" db="EMBL/GenBank/DDBJ databases">
        <title>New Phytohabitans aurantiacus sp. RD004123 nov., an actinomycete isolated from soil.</title>
        <authorList>
            <person name="Triningsih D.W."/>
            <person name="Harunari E."/>
            <person name="Igarashi Y."/>
        </authorList>
    </citation>
    <scope>NUCLEOTIDE SEQUENCE</scope>
    <source>
        <strain evidence="6">RD004123</strain>
    </source>
</reference>
<evidence type="ECO:0000259" key="5">
    <source>
        <dbReference type="Pfam" id="PF00150"/>
    </source>
</evidence>
<keyword evidence="7" id="KW-1185">Reference proteome</keyword>
<dbReference type="Gene3D" id="3.20.20.80">
    <property type="entry name" value="Glycosidases"/>
    <property type="match status" value="1"/>
</dbReference>
<evidence type="ECO:0000256" key="2">
    <source>
        <dbReference type="ARBA" id="ARBA00023295"/>
    </source>
</evidence>
<dbReference type="InterPro" id="IPR006311">
    <property type="entry name" value="TAT_signal"/>
</dbReference>
<dbReference type="SUPFAM" id="SSF51445">
    <property type="entry name" value="(Trans)glycosidases"/>
    <property type="match status" value="1"/>
</dbReference>
<sequence length="591" mass="63661">MVVMRRTFIFCVAALLAVSAGGAVPAASAAPLPTTQGAYGAVFRDSGGREIVLRGFNVAGSAKLAENGLLPFKSRADAAKSAQAMRDLTGANAIRFLISWEGVQPSRNTIDYGYLDRAIEQLREFTDRGIHVLLDYHQDLYSAHLFDDDSWYDGDGAPKWVIDLGDYPDESCGICFLWGQNMQNNGAVREAIYDFWRNEYGVQDAYLTQAGAAMRYLQQRLPSAAFDKIVGLDPFNEPFDGGLDGGSGVEWEARWLMPFYQKIRAKMDESGWAAKPAYVEPLVFWNTGFFEQGGLSTISPLGTRYVFNTHYYDGARITLDPSAAGDGTYAAAMNRIRDRAKSLATAPFVSEFGNSFHSDRTPWMIRSMYQGMDAGVRGANWWGSPASGGTVLSNTMWHWDIYNGQHEEPGDGWNDEDHSAVALDSSGAVVTRLDRRVLDRLYPTAVSGSTLAFAYEDLARSGYGGAGTQQAWLTVPTSLPTVRALASGRQYGVLVWRGTAGTTELHLPGSFAPASTAVVSDVGAVFGVPGSGAVSTALEEGSATARRLLVDAGTGVHVALVVNAAGGTVTAAQLAAARSELAAWRAQHFPS</sequence>
<dbReference type="InterPro" id="IPR017853">
    <property type="entry name" value="GH"/>
</dbReference>
<dbReference type="InterPro" id="IPR001547">
    <property type="entry name" value="Glyco_hydro_5"/>
</dbReference>
<dbReference type="Gene3D" id="2.60.40.1180">
    <property type="entry name" value="Golgi alpha-mannosidase II"/>
    <property type="match status" value="1"/>
</dbReference>
<dbReference type="PROSITE" id="PS51318">
    <property type="entry name" value="TAT"/>
    <property type="match status" value="1"/>
</dbReference>
<evidence type="ECO:0000256" key="4">
    <source>
        <dbReference type="SAM" id="SignalP"/>
    </source>
</evidence>
<dbReference type="RefSeq" id="WP_281897980.1">
    <property type="nucleotide sequence ID" value="NZ_BSDI01000018.1"/>
</dbReference>
<accession>A0ABQ5QW60</accession>
<evidence type="ECO:0000256" key="3">
    <source>
        <dbReference type="RuleBase" id="RU361153"/>
    </source>
</evidence>
<dbReference type="Pfam" id="PF00150">
    <property type="entry name" value="Cellulase"/>
    <property type="match status" value="1"/>
</dbReference>
<name>A0ABQ5QW60_9ACTN</name>
<feature type="domain" description="Glycoside hydrolase family 5" evidence="5">
    <location>
        <begin position="78"/>
        <end position="359"/>
    </location>
</feature>
<keyword evidence="1 3" id="KW-0378">Hydrolase</keyword>
<protein>
    <submittedName>
        <fullName evidence="6">Endoglycosylceramidase</fullName>
    </submittedName>
</protein>
<feature type="chain" id="PRO_5046299347" evidence="4">
    <location>
        <begin position="30"/>
        <end position="591"/>
    </location>
</feature>
<keyword evidence="2 3" id="KW-0326">Glycosidase</keyword>
<evidence type="ECO:0000313" key="7">
    <source>
        <dbReference type="Proteomes" id="UP001144280"/>
    </source>
</evidence>
<comment type="caution">
    <text evidence="6">The sequence shown here is derived from an EMBL/GenBank/DDBJ whole genome shotgun (WGS) entry which is preliminary data.</text>
</comment>
<dbReference type="InterPro" id="IPR013780">
    <property type="entry name" value="Glyco_hydro_b"/>
</dbReference>
<dbReference type="EMBL" id="BSDI01000018">
    <property type="protein sequence ID" value="GLH98785.1"/>
    <property type="molecule type" value="Genomic_DNA"/>
</dbReference>
<dbReference type="InterPro" id="IPR052066">
    <property type="entry name" value="Glycosphingolipid_Hydrolases"/>
</dbReference>